<dbReference type="PANTHER" id="PTHR30146">
    <property type="entry name" value="LACI-RELATED TRANSCRIPTIONAL REPRESSOR"/>
    <property type="match status" value="1"/>
</dbReference>
<dbReference type="EMBL" id="QXDJ01000004">
    <property type="protein sequence ID" value="RII33610.1"/>
    <property type="molecule type" value="Genomic_DNA"/>
</dbReference>
<dbReference type="AlphaFoldDB" id="A0A399IKU8"/>
<evidence type="ECO:0000313" key="5">
    <source>
        <dbReference type="EMBL" id="RII33610.1"/>
    </source>
</evidence>
<dbReference type="InterPro" id="IPR001761">
    <property type="entry name" value="Peripla_BP/Lac1_sug-bd_dom"/>
</dbReference>
<dbReference type="InterPro" id="IPR000843">
    <property type="entry name" value="HTH_LacI"/>
</dbReference>
<dbReference type="SMART" id="SM00354">
    <property type="entry name" value="HTH_LACI"/>
    <property type="match status" value="1"/>
</dbReference>
<dbReference type="GO" id="GO:0000976">
    <property type="term" value="F:transcription cis-regulatory region binding"/>
    <property type="evidence" value="ECO:0007669"/>
    <property type="project" value="TreeGrafter"/>
</dbReference>
<dbReference type="CDD" id="cd01392">
    <property type="entry name" value="HTH_LacI"/>
    <property type="match status" value="1"/>
</dbReference>
<dbReference type="RefSeq" id="WP_119367476.1">
    <property type="nucleotide sequence ID" value="NZ_QXDJ01000004.1"/>
</dbReference>
<gene>
    <name evidence="5" type="ORF">D2A34_17950</name>
</gene>
<dbReference type="Pfam" id="PF00356">
    <property type="entry name" value="LacI"/>
    <property type="match status" value="1"/>
</dbReference>
<evidence type="ECO:0000256" key="2">
    <source>
        <dbReference type="ARBA" id="ARBA00023125"/>
    </source>
</evidence>
<name>A0A399IKU8_9CLOT</name>
<protein>
    <submittedName>
        <fullName evidence="5">LacI family transcriptional regulator</fullName>
    </submittedName>
</protein>
<evidence type="ECO:0000313" key="6">
    <source>
        <dbReference type="Proteomes" id="UP000265930"/>
    </source>
</evidence>
<evidence type="ECO:0000256" key="1">
    <source>
        <dbReference type="ARBA" id="ARBA00023015"/>
    </source>
</evidence>
<dbReference type="Gene3D" id="3.40.50.2300">
    <property type="match status" value="2"/>
</dbReference>
<dbReference type="Proteomes" id="UP000265930">
    <property type="component" value="Unassembled WGS sequence"/>
</dbReference>
<dbReference type="PROSITE" id="PS00356">
    <property type="entry name" value="HTH_LACI_1"/>
    <property type="match status" value="1"/>
</dbReference>
<evidence type="ECO:0000259" key="4">
    <source>
        <dbReference type="PROSITE" id="PS50932"/>
    </source>
</evidence>
<dbReference type="InterPro" id="IPR028082">
    <property type="entry name" value="Peripla_BP_I"/>
</dbReference>
<dbReference type="PROSITE" id="PS50932">
    <property type="entry name" value="HTH_LACI_2"/>
    <property type="match status" value="1"/>
</dbReference>
<dbReference type="CDD" id="cd19975">
    <property type="entry name" value="PBP1_CcpA-like"/>
    <property type="match status" value="1"/>
</dbReference>
<proteinExistence type="predicted"/>
<dbReference type="InterPro" id="IPR010982">
    <property type="entry name" value="Lambda_DNA-bd_dom_sf"/>
</dbReference>
<reference evidence="5 6" key="1">
    <citation type="submission" date="2018-08" db="EMBL/GenBank/DDBJ databases">
        <title>Genome of Clostridium chromiireducens C1, DSM12136.</title>
        <authorList>
            <person name="Xing M."/>
            <person name="Wei Y."/>
            <person name="Ang E.L."/>
            <person name="Zhao H."/>
            <person name="Zhang Y."/>
        </authorList>
    </citation>
    <scope>NUCLEOTIDE SEQUENCE [LARGE SCALE GENOMIC DNA]</scope>
    <source>
        <strain evidence="5 6">C1</strain>
    </source>
</reference>
<keyword evidence="1" id="KW-0805">Transcription regulation</keyword>
<organism evidence="5 6">
    <name type="scientific">Clostridium chromiireducens</name>
    <dbReference type="NCBI Taxonomy" id="225345"/>
    <lineage>
        <taxon>Bacteria</taxon>
        <taxon>Bacillati</taxon>
        <taxon>Bacillota</taxon>
        <taxon>Clostridia</taxon>
        <taxon>Eubacteriales</taxon>
        <taxon>Clostridiaceae</taxon>
        <taxon>Clostridium</taxon>
    </lineage>
</organism>
<accession>A0A399IKU8</accession>
<dbReference type="SUPFAM" id="SSF53822">
    <property type="entry name" value="Periplasmic binding protein-like I"/>
    <property type="match status" value="1"/>
</dbReference>
<dbReference type="GO" id="GO:0003700">
    <property type="term" value="F:DNA-binding transcription factor activity"/>
    <property type="evidence" value="ECO:0007669"/>
    <property type="project" value="TreeGrafter"/>
</dbReference>
<dbReference type="SUPFAM" id="SSF47413">
    <property type="entry name" value="lambda repressor-like DNA-binding domains"/>
    <property type="match status" value="1"/>
</dbReference>
<evidence type="ECO:0000256" key="3">
    <source>
        <dbReference type="ARBA" id="ARBA00023163"/>
    </source>
</evidence>
<feature type="domain" description="HTH lacI-type" evidence="4">
    <location>
        <begin position="3"/>
        <end position="57"/>
    </location>
</feature>
<comment type="caution">
    <text evidence="5">The sequence shown here is derived from an EMBL/GenBank/DDBJ whole genome shotgun (WGS) entry which is preliminary data.</text>
</comment>
<dbReference type="PANTHER" id="PTHR30146:SF109">
    <property type="entry name" value="HTH-TYPE TRANSCRIPTIONAL REGULATOR GALS"/>
    <property type="match status" value="1"/>
</dbReference>
<dbReference type="Pfam" id="PF00532">
    <property type="entry name" value="Peripla_BP_1"/>
    <property type="match status" value="1"/>
</dbReference>
<dbReference type="PRINTS" id="PR00036">
    <property type="entry name" value="HTHLACI"/>
</dbReference>
<keyword evidence="3" id="KW-0804">Transcription</keyword>
<dbReference type="Gene3D" id="1.10.260.40">
    <property type="entry name" value="lambda repressor-like DNA-binding domains"/>
    <property type="match status" value="1"/>
</dbReference>
<keyword evidence="2" id="KW-0238">DNA-binding</keyword>
<sequence length="334" mass="37239">MKATIKDVAARAEVSVATVSRILNDLGGYSEETKVRVLDVIKELGYQRNAIARGLVTKSTKTIGVLIPIVSAYFYAEILNGIEDKANKHGYGIFLCNTGVNGIRAESYIKMLGERQVDAIIIISLAMNEEYYNLLNSLKIPYILVSTLSYKYKVPYIKVDDQQAAYTATQYLIEKGHKKIALISGDKDDKIAGRPRVNGYMNALQDYDLEINEEIIKYGDFTYNSGIRCMEELLEERNKFTAVFATSDEMAAAALSVLHKNKISVPEEISVIGYDNTLISQMSIPPLTTIAQPLHEMGEKAMEKVLEILENGDDGNSIILPHKVIERDTVKLLE</sequence>